<dbReference type="GO" id="GO:0008237">
    <property type="term" value="F:metallopeptidase activity"/>
    <property type="evidence" value="ECO:0007669"/>
    <property type="project" value="InterPro"/>
</dbReference>
<keyword evidence="3" id="KW-1185">Reference proteome</keyword>
<dbReference type="Proteomes" id="UP001149079">
    <property type="component" value="Unassembled WGS sequence"/>
</dbReference>
<name>A0A9W9HGM9_9EURO</name>
<dbReference type="InterPro" id="IPR024079">
    <property type="entry name" value="MetalloPept_cat_dom_sf"/>
</dbReference>
<accession>A0A9W9HGM9</accession>
<dbReference type="RefSeq" id="XP_056526797.1">
    <property type="nucleotide sequence ID" value="XM_056661631.1"/>
</dbReference>
<proteinExistence type="predicted"/>
<feature type="chain" id="PRO_5040723804" description="Lysine-specific metallo-endopeptidase domain-containing protein" evidence="1">
    <location>
        <begin position="21"/>
        <end position="358"/>
    </location>
</feature>
<protein>
    <recommendedName>
        <fullName evidence="4">Lysine-specific metallo-endopeptidase domain-containing protein</fullName>
    </recommendedName>
</protein>
<evidence type="ECO:0008006" key="4">
    <source>
        <dbReference type="Google" id="ProtNLM"/>
    </source>
</evidence>
<keyword evidence="1" id="KW-0732">Signal</keyword>
<reference evidence="2" key="2">
    <citation type="journal article" date="2023" name="IMA Fungus">
        <title>Comparative genomic study of the Penicillium genus elucidates a diverse pangenome and 15 lateral gene transfer events.</title>
        <authorList>
            <person name="Petersen C."/>
            <person name="Sorensen T."/>
            <person name="Nielsen M.R."/>
            <person name="Sondergaard T.E."/>
            <person name="Sorensen J.L."/>
            <person name="Fitzpatrick D.A."/>
            <person name="Frisvad J.C."/>
            <person name="Nielsen K.L."/>
        </authorList>
    </citation>
    <scope>NUCLEOTIDE SEQUENCE</scope>
    <source>
        <strain evidence="2">IBT 22155</strain>
    </source>
</reference>
<evidence type="ECO:0000313" key="2">
    <source>
        <dbReference type="EMBL" id="KAJ5146323.1"/>
    </source>
</evidence>
<evidence type="ECO:0000256" key="1">
    <source>
        <dbReference type="SAM" id="SignalP"/>
    </source>
</evidence>
<dbReference type="AlphaFoldDB" id="A0A9W9HGM9"/>
<dbReference type="EMBL" id="JAPQKL010000001">
    <property type="protein sequence ID" value="KAJ5146323.1"/>
    <property type="molecule type" value="Genomic_DNA"/>
</dbReference>
<reference evidence="2" key="1">
    <citation type="submission" date="2022-11" db="EMBL/GenBank/DDBJ databases">
        <authorList>
            <person name="Petersen C."/>
        </authorList>
    </citation>
    <scope>NUCLEOTIDE SEQUENCE</scope>
    <source>
        <strain evidence="2">IBT 22155</strain>
    </source>
</reference>
<gene>
    <name evidence="2" type="ORF">N7515_000887</name>
</gene>
<organism evidence="2 3">
    <name type="scientific">Penicillium bovifimosum</name>
    <dbReference type="NCBI Taxonomy" id="126998"/>
    <lineage>
        <taxon>Eukaryota</taxon>
        <taxon>Fungi</taxon>
        <taxon>Dikarya</taxon>
        <taxon>Ascomycota</taxon>
        <taxon>Pezizomycotina</taxon>
        <taxon>Eurotiomycetes</taxon>
        <taxon>Eurotiomycetidae</taxon>
        <taxon>Eurotiales</taxon>
        <taxon>Aspergillaceae</taxon>
        <taxon>Penicillium</taxon>
    </lineage>
</organism>
<dbReference type="SUPFAM" id="SSF55486">
    <property type="entry name" value="Metalloproteases ('zincins'), catalytic domain"/>
    <property type="match status" value="1"/>
</dbReference>
<dbReference type="OrthoDB" id="4323284at2759"/>
<evidence type="ECO:0000313" key="3">
    <source>
        <dbReference type="Proteomes" id="UP001149079"/>
    </source>
</evidence>
<comment type="caution">
    <text evidence="2">The sequence shown here is derived from an EMBL/GenBank/DDBJ whole genome shotgun (WGS) entry which is preliminary data.</text>
</comment>
<feature type="signal peptide" evidence="1">
    <location>
        <begin position="1"/>
        <end position="20"/>
    </location>
</feature>
<dbReference type="GeneID" id="81400801"/>
<sequence length="358" mass="40779">MKIVLILLEIIGLLSNQAWSQDVYKRFHVEQGSGPITRTGNLGGSCDGVDVEKGFDIAKVYREAIDMASVALKALDNYDSDATVRSNLFTWFGIEENVATHTVAASSVDRFNTVQENYAELVEQSEQEDDGAEARIFCSEKWRWKTRWVYNEETGEKTGQLLKVNPNFDSEWDYWSPRFKSYSGDRVMCGPTTFGFTSFEERSSITFCPLSFQWASRKHSLSEWRSGERTIPQGKNMQFMVSTPGILLHELMHMWSGAEDQSFIDPHDQKSKKAYGAVLTGELASVDPDKAADNADNFMWFAIASYLSQYDWSRVVSASRTRVAGTTSRSVFRKRTHRRHNSHHSHHFANIEAWGDDM</sequence>
<dbReference type="Gene3D" id="3.40.390.10">
    <property type="entry name" value="Collagenase (Catalytic Domain)"/>
    <property type="match status" value="1"/>
</dbReference>